<comment type="function">
    <text evidence="8">Component of the Mediator complex, a coactivator involved in the regulated transcription of nearly all RNA polymerase II-dependent genes. Mediator functions as a bridge to convey information from gene-specific regulatory proteins to the basal RNA polymerase II transcription machinery. Mediator is recruited to promoters by direct interactions with regulatory proteins and serves as a scaffold for the assembly of a functional preinitiation complex with RNA polymerase II and the general transcription factors.</text>
</comment>
<keyword evidence="7 8" id="KW-0539">Nucleus</keyword>
<dbReference type="EMBL" id="LPNN01000002">
    <property type="protein sequence ID" value="OEJ92107.1"/>
    <property type="molecule type" value="Genomic_DNA"/>
</dbReference>
<dbReference type="InterPro" id="IPR021384">
    <property type="entry name" value="Mediator_Med21"/>
</dbReference>
<dbReference type="OrthoDB" id="3973165at2759"/>
<dbReference type="Gene3D" id="6.10.280.10">
    <property type="entry name" value="Mediator complex, subunit Med21"/>
    <property type="match status" value="1"/>
</dbReference>
<evidence type="ECO:0000256" key="7">
    <source>
        <dbReference type="ARBA" id="ARBA00023242"/>
    </source>
</evidence>
<dbReference type="STRING" id="29833.A0A1E5RYS2"/>
<keyword evidence="4 8" id="KW-0805">Transcription regulation</keyword>
<gene>
    <name evidence="11" type="ORF">AWRI3580_g935</name>
</gene>
<organism evidence="11 12">
    <name type="scientific">Hanseniaspora uvarum</name>
    <name type="common">Yeast</name>
    <name type="synonym">Kloeckera apiculata</name>
    <dbReference type="NCBI Taxonomy" id="29833"/>
    <lineage>
        <taxon>Eukaryota</taxon>
        <taxon>Fungi</taxon>
        <taxon>Dikarya</taxon>
        <taxon>Ascomycota</taxon>
        <taxon>Saccharomycotina</taxon>
        <taxon>Saccharomycetes</taxon>
        <taxon>Saccharomycodales</taxon>
        <taxon>Saccharomycodaceae</taxon>
        <taxon>Hanseniaspora</taxon>
    </lineage>
</organism>
<keyword evidence="12" id="KW-1185">Reference proteome</keyword>
<evidence type="ECO:0000256" key="4">
    <source>
        <dbReference type="ARBA" id="ARBA00023015"/>
    </source>
</evidence>
<comment type="subcellular location">
    <subcellularLocation>
        <location evidence="1 8">Nucleus</location>
    </subcellularLocation>
</comment>
<dbReference type="Pfam" id="PF11221">
    <property type="entry name" value="Med21"/>
    <property type="match status" value="1"/>
</dbReference>
<comment type="caution">
    <text evidence="11">The sequence shown here is derived from an EMBL/GenBank/DDBJ whole genome shotgun (WGS) entry which is preliminary data.</text>
</comment>
<feature type="coiled-coil region" evidence="9">
    <location>
        <begin position="110"/>
        <end position="147"/>
    </location>
</feature>
<evidence type="ECO:0000256" key="1">
    <source>
        <dbReference type="ARBA" id="ARBA00004123"/>
    </source>
</evidence>
<dbReference type="GO" id="GO:0003712">
    <property type="term" value="F:transcription coregulator activity"/>
    <property type="evidence" value="ECO:0007669"/>
    <property type="project" value="TreeGrafter"/>
</dbReference>
<dbReference type="GO" id="GO:0006357">
    <property type="term" value="P:regulation of transcription by RNA polymerase II"/>
    <property type="evidence" value="ECO:0007669"/>
    <property type="project" value="TreeGrafter"/>
</dbReference>
<comment type="subunit">
    <text evidence="8">Component of the Mediator complex.</text>
</comment>
<reference evidence="12" key="1">
    <citation type="journal article" date="2016" name="Genome Announc.">
        <title>Genome sequences of three species of Hanseniaspora isolated from spontaneous wine fermentations.</title>
        <authorList>
            <person name="Sternes P.R."/>
            <person name="Lee D."/>
            <person name="Kutyna D.R."/>
            <person name="Borneman A.R."/>
        </authorList>
    </citation>
    <scope>NUCLEOTIDE SEQUENCE [LARGE SCALE GENOMIC DNA]</scope>
    <source>
        <strain evidence="12">AWRI3580</strain>
    </source>
</reference>
<dbReference type="Proteomes" id="UP000095358">
    <property type="component" value="Unassembled WGS sequence"/>
</dbReference>
<evidence type="ECO:0000256" key="9">
    <source>
        <dbReference type="SAM" id="Coils"/>
    </source>
</evidence>
<dbReference type="GO" id="GO:0016592">
    <property type="term" value="C:mediator complex"/>
    <property type="evidence" value="ECO:0007669"/>
    <property type="project" value="UniProtKB-UniRule"/>
</dbReference>
<keyword evidence="5 8" id="KW-0010">Activator</keyword>
<proteinExistence type="inferred from homology"/>
<dbReference type="SUPFAM" id="SSF140718">
    <property type="entry name" value="Mediator hinge subcomplex-like"/>
    <property type="match status" value="1"/>
</dbReference>
<dbReference type="AlphaFoldDB" id="A0A1E5RYS2"/>
<name>A0A1E5RYS2_HANUV</name>
<evidence type="ECO:0000256" key="8">
    <source>
        <dbReference type="RuleBase" id="RU366036"/>
    </source>
</evidence>
<feature type="compositionally biased region" description="Polar residues" evidence="10">
    <location>
        <begin position="1"/>
        <end position="25"/>
    </location>
</feature>
<dbReference type="PANTHER" id="PTHR13381:SF0">
    <property type="entry name" value="MEDIATOR OF RNA POLYMERASE II TRANSCRIPTION SUBUNIT 21"/>
    <property type="match status" value="1"/>
</dbReference>
<evidence type="ECO:0000256" key="5">
    <source>
        <dbReference type="ARBA" id="ARBA00023159"/>
    </source>
</evidence>
<evidence type="ECO:0000256" key="2">
    <source>
        <dbReference type="ARBA" id="ARBA00005770"/>
    </source>
</evidence>
<evidence type="ECO:0000313" key="12">
    <source>
        <dbReference type="Proteomes" id="UP000095358"/>
    </source>
</evidence>
<feature type="region of interest" description="Disordered" evidence="10">
    <location>
        <begin position="1"/>
        <end position="28"/>
    </location>
</feature>
<protein>
    <recommendedName>
        <fullName evidence="3 8">Mediator of RNA polymerase II transcription subunit 21</fullName>
    </recommendedName>
</protein>
<comment type="similarity">
    <text evidence="2 8">Belongs to the Mediator complex subunit 21 family.</text>
</comment>
<dbReference type="InterPro" id="IPR037212">
    <property type="entry name" value="Med7/Med21-like"/>
</dbReference>
<evidence type="ECO:0000256" key="6">
    <source>
        <dbReference type="ARBA" id="ARBA00023163"/>
    </source>
</evidence>
<evidence type="ECO:0000256" key="3">
    <source>
        <dbReference type="ARBA" id="ARBA00019691"/>
    </source>
</evidence>
<sequence>MSMENTVNGTETGIDANSNANSTTEPPIVDNKKEIDRLTQLQILIDQLLEQFLLSLTYINNKHKLNGTEPKEEFDDKQFNQNLEELSNDLIIKCRQILKLIDLLPDAIDEKEEENQITRIKDLSKELEDIEVLKKEKLIEKDELMKKLGSLIKEFISL</sequence>
<keyword evidence="9" id="KW-0175">Coiled coil</keyword>
<evidence type="ECO:0000313" key="11">
    <source>
        <dbReference type="EMBL" id="OEJ92107.1"/>
    </source>
</evidence>
<dbReference type="PANTHER" id="PTHR13381">
    <property type="entry name" value="RNA POLYMERASE II HOLOENZYME COMPONENT SRB7"/>
    <property type="match status" value="1"/>
</dbReference>
<dbReference type="VEuPathDB" id="FungiDB:AWRI3580_g935"/>
<accession>A0A1E5RYS2</accession>
<evidence type="ECO:0000256" key="10">
    <source>
        <dbReference type="SAM" id="MobiDB-lite"/>
    </source>
</evidence>
<keyword evidence="6 8" id="KW-0804">Transcription</keyword>